<dbReference type="InterPro" id="IPR009078">
    <property type="entry name" value="Ferritin-like_SF"/>
</dbReference>
<name>A6G5P0_9BACT</name>
<dbReference type="Gene3D" id="1.10.620.20">
    <property type="entry name" value="Ribonucleotide Reductase, subunit A"/>
    <property type="match status" value="1"/>
</dbReference>
<keyword evidence="2" id="KW-1185">Reference proteome</keyword>
<evidence type="ECO:0000313" key="2">
    <source>
        <dbReference type="Proteomes" id="UP000005801"/>
    </source>
</evidence>
<keyword evidence="1" id="KW-0449">Lipoprotein</keyword>
<organism evidence="1 2">
    <name type="scientific">Plesiocystis pacifica SIR-1</name>
    <dbReference type="NCBI Taxonomy" id="391625"/>
    <lineage>
        <taxon>Bacteria</taxon>
        <taxon>Pseudomonadati</taxon>
        <taxon>Myxococcota</taxon>
        <taxon>Polyangia</taxon>
        <taxon>Nannocystales</taxon>
        <taxon>Nannocystaceae</taxon>
        <taxon>Plesiocystis</taxon>
    </lineage>
</organism>
<sequence>MDLHRVLLSTLAVVLVPSLTGCPTTWNCNPPEEAFDVDDPLTVEQLEALATDWGVEDWMELDCESVCSARYSDERGWTVGTTDSCELVQPTVDGDGAMVEEGHIRCSGTGYEYLCEGRRPLGYVEAELDGGADELGRALVAMAVLEAASVLAFEELAGQLEGVDAPAQLVARCRAAAEDERRHARLLTLLVEARGLAVPAPHTQAEIRQRSLVEIAEHNAVEGCVSETFAALTARVFAERSTSPTLRRVFTTIAADETRHGQLAWDLRAFFDTKLGADERARVDAAQARALDQLPSFARQYAGLPAAFGGTSAETFEALGRTLGGRLRTQRAA</sequence>
<proteinExistence type="predicted"/>
<dbReference type="AlphaFoldDB" id="A6G5P0"/>
<dbReference type="PROSITE" id="PS51257">
    <property type="entry name" value="PROKAR_LIPOPROTEIN"/>
    <property type="match status" value="1"/>
</dbReference>
<gene>
    <name evidence="1" type="ORF">PPSIR1_32522</name>
</gene>
<dbReference type="InterPro" id="IPR012348">
    <property type="entry name" value="RNR-like"/>
</dbReference>
<dbReference type="Proteomes" id="UP000005801">
    <property type="component" value="Unassembled WGS sequence"/>
</dbReference>
<dbReference type="GO" id="GO:0016491">
    <property type="term" value="F:oxidoreductase activity"/>
    <property type="evidence" value="ECO:0007669"/>
    <property type="project" value="InterPro"/>
</dbReference>
<dbReference type="OrthoDB" id="5497493at2"/>
<comment type="caution">
    <text evidence="1">The sequence shown here is derived from an EMBL/GenBank/DDBJ whole genome shotgun (WGS) entry which is preliminary data.</text>
</comment>
<dbReference type="eggNOG" id="COG1633">
    <property type="taxonomic scope" value="Bacteria"/>
</dbReference>
<protein>
    <submittedName>
        <fullName evidence="1">Putative lipoprotein</fullName>
    </submittedName>
</protein>
<dbReference type="CDD" id="cd00657">
    <property type="entry name" value="Ferritin_like"/>
    <property type="match status" value="1"/>
</dbReference>
<evidence type="ECO:0000313" key="1">
    <source>
        <dbReference type="EMBL" id="EDM78821.1"/>
    </source>
</evidence>
<dbReference type="RefSeq" id="WP_006972039.1">
    <property type="nucleotide sequence ID" value="NZ_ABCS01000026.1"/>
</dbReference>
<dbReference type="EMBL" id="ABCS01000026">
    <property type="protein sequence ID" value="EDM78821.1"/>
    <property type="molecule type" value="Genomic_DNA"/>
</dbReference>
<dbReference type="SUPFAM" id="SSF47240">
    <property type="entry name" value="Ferritin-like"/>
    <property type="match status" value="1"/>
</dbReference>
<dbReference type="STRING" id="391625.PPSIR1_32522"/>
<accession>A6G5P0</accession>
<reference evidence="1 2" key="1">
    <citation type="submission" date="2007-06" db="EMBL/GenBank/DDBJ databases">
        <authorList>
            <person name="Shimkets L."/>
            <person name="Ferriera S."/>
            <person name="Johnson J."/>
            <person name="Kravitz S."/>
            <person name="Beeson K."/>
            <person name="Sutton G."/>
            <person name="Rogers Y.-H."/>
            <person name="Friedman R."/>
            <person name="Frazier M."/>
            <person name="Venter J.C."/>
        </authorList>
    </citation>
    <scope>NUCLEOTIDE SEQUENCE [LARGE SCALE GENOMIC DNA]</scope>
    <source>
        <strain evidence="1 2">SIR-1</strain>
    </source>
</reference>